<gene>
    <name evidence="1" type="ORF">S03H2_20102</name>
</gene>
<protein>
    <submittedName>
        <fullName evidence="1">Uncharacterized protein</fullName>
    </submittedName>
</protein>
<proteinExistence type="predicted"/>
<sequence length="120" mass="13999">MEKVQARPMSREKEWRITNNGEIQFSYREAKKEHHISNGRFTRAIDDLIRVGLIDIAKTGFGLHKDVTLYAISDRWKKFGTDEFMVKKRQKRKQNLGFAKGNSYGKNCRQKIKSTFAGNC</sequence>
<organism evidence="1">
    <name type="scientific">marine sediment metagenome</name>
    <dbReference type="NCBI Taxonomy" id="412755"/>
    <lineage>
        <taxon>unclassified sequences</taxon>
        <taxon>metagenomes</taxon>
        <taxon>ecological metagenomes</taxon>
    </lineage>
</organism>
<comment type="caution">
    <text evidence="1">The sequence shown here is derived from an EMBL/GenBank/DDBJ whole genome shotgun (WGS) entry which is preliminary data.</text>
</comment>
<evidence type="ECO:0000313" key="1">
    <source>
        <dbReference type="EMBL" id="GAH34362.1"/>
    </source>
</evidence>
<reference evidence="1" key="1">
    <citation type="journal article" date="2014" name="Front. Microbiol.">
        <title>High frequency of phylogenetically diverse reductive dehalogenase-homologous genes in deep subseafloor sedimentary metagenomes.</title>
        <authorList>
            <person name="Kawai M."/>
            <person name="Futagami T."/>
            <person name="Toyoda A."/>
            <person name="Takaki Y."/>
            <person name="Nishi S."/>
            <person name="Hori S."/>
            <person name="Arai W."/>
            <person name="Tsubouchi T."/>
            <person name="Morono Y."/>
            <person name="Uchiyama I."/>
            <person name="Ito T."/>
            <person name="Fujiyama A."/>
            <person name="Inagaki F."/>
            <person name="Takami H."/>
        </authorList>
    </citation>
    <scope>NUCLEOTIDE SEQUENCE</scope>
    <source>
        <strain evidence="1">Expedition CK06-06</strain>
    </source>
</reference>
<accession>X1EP64</accession>
<name>X1EP64_9ZZZZ</name>
<dbReference type="AlphaFoldDB" id="X1EP64"/>
<dbReference type="EMBL" id="BARU01010559">
    <property type="protein sequence ID" value="GAH34362.1"/>
    <property type="molecule type" value="Genomic_DNA"/>
</dbReference>